<feature type="region of interest" description="Disordered" evidence="2">
    <location>
        <begin position="1"/>
        <end position="61"/>
    </location>
</feature>
<evidence type="ECO:0000313" key="6">
    <source>
        <dbReference type="Xenbase" id="XB-GENE-492655"/>
    </source>
</evidence>
<dbReference type="SUPFAM" id="SSF54928">
    <property type="entry name" value="RNA-binding domain, RBD"/>
    <property type="match status" value="1"/>
</dbReference>
<dbReference type="InterPro" id="IPR012677">
    <property type="entry name" value="Nucleotide-bd_a/b_plait_sf"/>
</dbReference>
<dbReference type="Proteomes" id="UP000008143">
    <property type="component" value="Chromosome 9"/>
</dbReference>
<name>A0A8J0PK02_XENTR</name>
<feature type="compositionally biased region" description="Basic and acidic residues" evidence="2">
    <location>
        <begin position="35"/>
        <end position="48"/>
    </location>
</feature>
<dbReference type="Xenbase" id="XB-GENE-492655">
    <property type="gene designation" value="nmi"/>
</dbReference>
<dbReference type="OrthoDB" id="9903237at2759"/>
<evidence type="ECO:0000256" key="1">
    <source>
        <dbReference type="SAM" id="Coils"/>
    </source>
</evidence>
<dbReference type="InterPro" id="IPR035979">
    <property type="entry name" value="RBD_domain_sf"/>
</dbReference>
<dbReference type="AlphaFoldDB" id="A0A8J0PK02"/>
<feature type="domain" description="NID" evidence="3">
    <location>
        <begin position="351"/>
        <end position="440"/>
    </location>
</feature>
<reference evidence="5" key="2">
    <citation type="submission" date="2025-08" db="UniProtKB">
        <authorList>
            <consortium name="RefSeq"/>
        </authorList>
    </citation>
    <scope>IDENTIFICATION</scope>
</reference>
<proteinExistence type="predicted"/>
<dbReference type="RefSeq" id="NP_001027502.2">
    <property type="nucleotide sequence ID" value="NM_001032331.1"/>
</dbReference>
<evidence type="ECO:0000256" key="2">
    <source>
        <dbReference type="SAM" id="MobiDB-lite"/>
    </source>
</evidence>
<gene>
    <name evidence="5 6" type="primary">nmi</name>
</gene>
<dbReference type="Gene3D" id="3.30.70.330">
    <property type="match status" value="1"/>
</dbReference>
<dbReference type="PANTHER" id="PTHR15225:SF4">
    <property type="entry name" value="N-MYC-INTERACTOR"/>
    <property type="match status" value="1"/>
</dbReference>
<protein>
    <submittedName>
        <fullName evidence="5">N-myc-interactor</fullName>
    </submittedName>
</protein>
<dbReference type="InterPro" id="IPR009909">
    <property type="entry name" value="Nmi/IFP35_dom"/>
</dbReference>
<dbReference type="Pfam" id="PF07292">
    <property type="entry name" value="NID"/>
    <property type="match status" value="2"/>
</dbReference>
<organism evidence="4 5">
    <name type="scientific">Xenopus tropicalis</name>
    <name type="common">Western clawed frog</name>
    <name type="synonym">Silurana tropicalis</name>
    <dbReference type="NCBI Taxonomy" id="8364"/>
    <lineage>
        <taxon>Eukaryota</taxon>
        <taxon>Metazoa</taxon>
        <taxon>Chordata</taxon>
        <taxon>Craniata</taxon>
        <taxon>Vertebrata</taxon>
        <taxon>Euteleostomi</taxon>
        <taxon>Amphibia</taxon>
        <taxon>Batrachia</taxon>
        <taxon>Anura</taxon>
        <taxon>Pipoidea</taxon>
        <taxon>Pipidae</taxon>
        <taxon>Xenopodinae</taxon>
        <taxon>Xenopus</taxon>
        <taxon>Silurana</taxon>
    </lineage>
</organism>
<dbReference type="AGR" id="Xenbase:XB-GENE-492655"/>
<sequence length="466" mass="53474">MDTSMEMSRNPLGEDLNNSKQSEKVDSVLEDMDVEDHTKEGNSEEKFNRSLNASMESRGGLQSECDHWKFNRSLNASMESRGGLQSECDHWKFNRSLNTSMESHGGLQSEYDHWKEKHDAADNRRSNLIMEKVDATDTKIKTQRQVEELARKLDGTDEEKKEKENLYEREIKGLKTENSDLQKQIQELTKAFKKQQHVLEDIKEDLQAENTLPQKNINFKVEEAPKDGESSPDISYKCFVTINGIAILESGQTLLTFEDIEVANRVIKKGKYKLDFENKPVEVTAKPVTLNRTTQFEINMNMSKKRLCVRDLPPDLSDEYLKDKLELIFYKPSIGGGEIERVQIDGSRNLAFIDFLQSGVVERLVKQKHFEFVAHNTRHQITVEPFIDRELNKLQMFTGFSPKSVLLEGIQGVEETEDDIQDIVQIFFQKPTNGGGEVEHILHSHNRKRAAEFETDLKEDANSAGL</sequence>
<feature type="coiled-coil region" evidence="1">
    <location>
        <begin position="139"/>
        <end position="205"/>
    </location>
</feature>
<keyword evidence="4" id="KW-1185">Reference proteome</keyword>
<dbReference type="KEGG" id="xtr:613094"/>
<feature type="domain" description="NID" evidence="3">
    <location>
        <begin position="254"/>
        <end position="340"/>
    </location>
</feature>
<reference evidence="5" key="1">
    <citation type="journal article" date="2002" name="Dev. Dyn.">
        <title>Genetic and genomic tools for Xenopus research: The NIH Xenopus initiative.</title>
        <authorList>
            <person name="Klein S.L."/>
            <person name="Strausberg R.L."/>
            <person name="Wagner L."/>
            <person name="Pontius J."/>
            <person name="Clifton S.W."/>
            <person name="Richardson P."/>
        </authorList>
    </citation>
    <scope>NUCLEOTIDE SEQUENCE</scope>
</reference>
<dbReference type="GeneID" id="613094"/>
<evidence type="ECO:0000259" key="3">
    <source>
        <dbReference type="Pfam" id="PF07292"/>
    </source>
</evidence>
<evidence type="ECO:0000313" key="5">
    <source>
        <dbReference type="RefSeq" id="NP_001027502.2"/>
    </source>
</evidence>
<dbReference type="PANTHER" id="PTHR15225">
    <property type="entry name" value="INTERFERON-INDUCED PROTEIN 35/NMI N-MYC/STAT INTERACTING PROTEIN"/>
    <property type="match status" value="1"/>
</dbReference>
<accession>A0A8J0PK02</accession>
<dbReference type="GO" id="GO:0003676">
    <property type="term" value="F:nucleic acid binding"/>
    <property type="evidence" value="ECO:0007669"/>
    <property type="project" value="InterPro"/>
</dbReference>
<evidence type="ECO:0000313" key="4">
    <source>
        <dbReference type="Proteomes" id="UP000008143"/>
    </source>
</evidence>
<dbReference type="CTD" id="9111"/>
<keyword evidence="1" id="KW-0175">Coiled coil</keyword>